<organism evidence="1 2">
    <name type="scientific">Spiromyces aspiralis</name>
    <dbReference type="NCBI Taxonomy" id="68401"/>
    <lineage>
        <taxon>Eukaryota</taxon>
        <taxon>Fungi</taxon>
        <taxon>Fungi incertae sedis</taxon>
        <taxon>Zoopagomycota</taxon>
        <taxon>Kickxellomycotina</taxon>
        <taxon>Kickxellomycetes</taxon>
        <taxon>Kickxellales</taxon>
        <taxon>Kickxellaceae</taxon>
        <taxon>Spiromyces</taxon>
    </lineage>
</organism>
<proteinExistence type="predicted"/>
<gene>
    <name evidence="1" type="primary">ACY1_1</name>
    <name evidence="1" type="ORF">EV182_002840</name>
</gene>
<accession>A0ACC1HUM2</accession>
<protein>
    <submittedName>
        <fullName evidence="1">Adenylate cyclase</fullName>
        <ecNumber evidence="1">3.5.1.14</ecNumber>
    </submittedName>
</protein>
<name>A0ACC1HUM2_9FUNG</name>
<reference evidence="1" key="1">
    <citation type="submission" date="2022-06" db="EMBL/GenBank/DDBJ databases">
        <title>Phylogenomic reconstructions and comparative analyses of Kickxellomycotina fungi.</title>
        <authorList>
            <person name="Reynolds N.K."/>
            <person name="Stajich J.E."/>
            <person name="Barry K."/>
            <person name="Grigoriev I.V."/>
            <person name="Crous P."/>
            <person name="Smith M.E."/>
        </authorList>
    </citation>
    <scope>NUCLEOTIDE SEQUENCE</scope>
    <source>
        <strain evidence="1">RSA 2271</strain>
    </source>
</reference>
<dbReference type="Proteomes" id="UP001145114">
    <property type="component" value="Unassembled WGS sequence"/>
</dbReference>
<comment type="caution">
    <text evidence="1">The sequence shown here is derived from an EMBL/GenBank/DDBJ whole genome shotgun (WGS) entry which is preliminary data.</text>
</comment>
<sequence>MSLAPTQEPESVKRFREYLRIKSVQPNPDYASCVAFLERQAKEMGLPVKVHECVKGKPVVIITWEGAKPDLPTVMLNSHMDVVPVFPDKWEYDPFSAERVPIGNGDYKIVARGAQDMKICGSCYLEAVRVLQARGVKPERTVHIAFVPDEEIGSADGVEVFVKTDGFSALNVGFFLDEGIANPGADLRVFYGERATWWVEFTARGNAGHGSQFLENTVGTKIVP</sequence>
<feature type="non-terminal residue" evidence="1">
    <location>
        <position position="224"/>
    </location>
</feature>
<keyword evidence="2" id="KW-1185">Reference proteome</keyword>
<evidence type="ECO:0000313" key="1">
    <source>
        <dbReference type="EMBL" id="KAJ1679045.1"/>
    </source>
</evidence>
<dbReference type="EMBL" id="JAMZIH010000646">
    <property type="protein sequence ID" value="KAJ1679045.1"/>
    <property type="molecule type" value="Genomic_DNA"/>
</dbReference>
<keyword evidence="1" id="KW-0378">Hydrolase</keyword>
<dbReference type="EC" id="3.5.1.14" evidence="1"/>
<evidence type="ECO:0000313" key="2">
    <source>
        <dbReference type="Proteomes" id="UP001145114"/>
    </source>
</evidence>